<keyword evidence="3" id="KW-0378">Hydrolase</keyword>
<feature type="compositionally biased region" description="Basic and acidic residues" evidence="4">
    <location>
        <begin position="1"/>
        <end position="12"/>
    </location>
</feature>
<keyword evidence="5" id="KW-0812">Transmembrane</keyword>
<keyword evidence="2" id="KW-0645">Protease</keyword>
<dbReference type="InterPro" id="IPR009003">
    <property type="entry name" value="Peptidase_S1_PA"/>
</dbReference>
<dbReference type="InterPro" id="IPR043504">
    <property type="entry name" value="Peptidase_S1_PA_chymotrypsin"/>
</dbReference>
<organism evidence="6 7">
    <name type="scientific">Catellatospora coxensis</name>
    <dbReference type="NCBI Taxonomy" id="310354"/>
    <lineage>
        <taxon>Bacteria</taxon>
        <taxon>Bacillati</taxon>
        <taxon>Actinomycetota</taxon>
        <taxon>Actinomycetes</taxon>
        <taxon>Micromonosporales</taxon>
        <taxon>Micromonosporaceae</taxon>
        <taxon>Catellatospora</taxon>
    </lineage>
</organism>
<dbReference type="PRINTS" id="PR00834">
    <property type="entry name" value="PROTEASES2C"/>
</dbReference>
<dbReference type="PANTHER" id="PTHR43343:SF3">
    <property type="entry name" value="PROTEASE DO-LIKE 8, CHLOROPLASTIC"/>
    <property type="match status" value="1"/>
</dbReference>
<evidence type="ECO:0000256" key="3">
    <source>
        <dbReference type="ARBA" id="ARBA00022801"/>
    </source>
</evidence>
<comment type="similarity">
    <text evidence="1">Belongs to the peptidase S1C family.</text>
</comment>
<protein>
    <recommendedName>
        <fullName evidence="8">Trypsin-like peptidase</fullName>
    </recommendedName>
</protein>
<name>A0A8J3P9Q9_9ACTN</name>
<evidence type="ECO:0000256" key="2">
    <source>
        <dbReference type="ARBA" id="ARBA00022670"/>
    </source>
</evidence>
<proteinExistence type="inferred from homology"/>
<dbReference type="InterPro" id="IPR001940">
    <property type="entry name" value="Peptidase_S1C"/>
</dbReference>
<accession>A0A8J3P9Q9</accession>
<dbReference type="InterPro" id="IPR051201">
    <property type="entry name" value="Chloro_Bact_Ser_Proteases"/>
</dbReference>
<sequence>MLSRAGKLDRLPDAPPAAAPVQAEPVPAPPSRWRLDRRALVAAGVAVALAVTAVVAFRWGAAGSDSPAVVTPTPSPSDDGTLTVAEVYQVLLPSVVSIRTTGAGRSPSSASGTGVLANADGTILTALHVVKGAAAIEVTYADGSTTPATVAAADPAKDIAALAPKDLPAVLVPAVLGGTPGIGEQVVAIGDQLGLTGSATTGVVSGLERSVTVADVGKLGGLIQFDAAVNPGSSGGPLVNMRGETVGIVVALANPTDAGTFIGVGFAVPIVTAAAAGGPPPPL</sequence>
<evidence type="ECO:0000256" key="1">
    <source>
        <dbReference type="ARBA" id="ARBA00010541"/>
    </source>
</evidence>
<keyword evidence="7" id="KW-1185">Reference proteome</keyword>
<dbReference type="RefSeq" id="WP_203696532.1">
    <property type="nucleotide sequence ID" value="NZ_BONI01000066.1"/>
</dbReference>
<dbReference type="GO" id="GO:0004252">
    <property type="term" value="F:serine-type endopeptidase activity"/>
    <property type="evidence" value="ECO:0007669"/>
    <property type="project" value="InterPro"/>
</dbReference>
<comment type="caution">
    <text evidence="6">The sequence shown here is derived from an EMBL/GenBank/DDBJ whole genome shotgun (WGS) entry which is preliminary data.</text>
</comment>
<dbReference type="Gene3D" id="2.40.10.10">
    <property type="entry name" value="Trypsin-like serine proteases"/>
    <property type="match status" value="2"/>
</dbReference>
<dbReference type="PANTHER" id="PTHR43343">
    <property type="entry name" value="PEPTIDASE S12"/>
    <property type="match status" value="1"/>
</dbReference>
<feature type="transmembrane region" description="Helical" evidence="5">
    <location>
        <begin position="39"/>
        <end position="61"/>
    </location>
</feature>
<reference evidence="6 7" key="1">
    <citation type="submission" date="2021-01" db="EMBL/GenBank/DDBJ databases">
        <title>Whole genome shotgun sequence of Catellatospora coxensis NBRC 107359.</title>
        <authorList>
            <person name="Komaki H."/>
            <person name="Tamura T."/>
        </authorList>
    </citation>
    <scope>NUCLEOTIDE SEQUENCE [LARGE SCALE GENOMIC DNA]</scope>
    <source>
        <strain evidence="6 7">NBRC 107359</strain>
    </source>
</reference>
<dbReference type="GO" id="GO:0006508">
    <property type="term" value="P:proteolysis"/>
    <property type="evidence" value="ECO:0007669"/>
    <property type="project" value="UniProtKB-KW"/>
</dbReference>
<dbReference type="SUPFAM" id="SSF50494">
    <property type="entry name" value="Trypsin-like serine proteases"/>
    <property type="match status" value="1"/>
</dbReference>
<gene>
    <name evidence="6" type="ORF">Cco03nite_61960</name>
</gene>
<evidence type="ECO:0000313" key="6">
    <source>
        <dbReference type="EMBL" id="GIG09496.1"/>
    </source>
</evidence>
<dbReference type="EMBL" id="BONI01000066">
    <property type="protein sequence ID" value="GIG09496.1"/>
    <property type="molecule type" value="Genomic_DNA"/>
</dbReference>
<dbReference type="Pfam" id="PF13365">
    <property type="entry name" value="Trypsin_2"/>
    <property type="match status" value="1"/>
</dbReference>
<evidence type="ECO:0000256" key="5">
    <source>
        <dbReference type="SAM" id="Phobius"/>
    </source>
</evidence>
<keyword evidence="5" id="KW-0472">Membrane</keyword>
<dbReference type="Proteomes" id="UP000630887">
    <property type="component" value="Unassembled WGS sequence"/>
</dbReference>
<evidence type="ECO:0000313" key="7">
    <source>
        <dbReference type="Proteomes" id="UP000630887"/>
    </source>
</evidence>
<dbReference type="AlphaFoldDB" id="A0A8J3P9Q9"/>
<keyword evidence="5" id="KW-1133">Transmembrane helix</keyword>
<evidence type="ECO:0008006" key="8">
    <source>
        <dbReference type="Google" id="ProtNLM"/>
    </source>
</evidence>
<feature type="region of interest" description="Disordered" evidence="4">
    <location>
        <begin position="1"/>
        <end position="30"/>
    </location>
</feature>
<evidence type="ECO:0000256" key="4">
    <source>
        <dbReference type="SAM" id="MobiDB-lite"/>
    </source>
</evidence>